<evidence type="ECO:0000256" key="3">
    <source>
        <dbReference type="ARBA" id="ARBA00022833"/>
    </source>
</evidence>
<feature type="coiled-coil region" evidence="7">
    <location>
        <begin position="322"/>
        <end position="455"/>
    </location>
</feature>
<feature type="domain" description="Zinc-hook" evidence="8">
    <location>
        <begin position="243"/>
        <end position="351"/>
    </location>
</feature>
<dbReference type="PANTHER" id="PTHR32114">
    <property type="entry name" value="ABC TRANSPORTER ABCH.3"/>
    <property type="match status" value="1"/>
</dbReference>
<evidence type="ECO:0000256" key="6">
    <source>
        <dbReference type="PROSITE-ProRule" id="PRU00471"/>
    </source>
</evidence>
<evidence type="ECO:0000256" key="7">
    <source>
        <dbReference type="SAM" id="Coils"/>
    </source>
</evidence>
<dbReference type="EMBL" id="WHYS01000002">
    <property type="protein sequence ID" value="MQL55727.1"/>
    <property type="molecule type" value="Genomic_DNA"/>
</dbReference>
<gene>
    <name evidence="10" type="ORF">D1866_06595</name>
    <name evidence="9" type="ORF">GFB69_08230</name>
</gene>
<dbReference type="NCBIfam" id="NF045487">
    <property type="entry name" value="ASRP"/>
    <property type="match status" value="1"/>
</dbReference>
<dbReference type="SMR" id="A0A650CV19"/>
<dbReference type="RefSeq" id="WP_152941813.1">
    <property type="nucleotide sequence ID" value="NZ_CP045482.1"/>
</dbReference>
<evidence type="ECO:0000256" key="2">
    <source>
        <dbReference type="ARBA" id="ARBA00022741"/>
    </source>
</evidence>
<dbReference type="AlphaFoldDB" id="A0A650CV19"/>
<sequence>MKVRVYNIGGIVSPLEVELTKGVNIYKAPNAYGKTSLAKALVSLLTSAIKPDDLLNVFANSGYVELDLDGRTYYRRIKRVKNKIMESSKLLLDDDRALLLSYFSPENKLLNQIMSGEENVEWFISATSKINELKSKKEEMETKLHNLQAEIDDLNRKHKEAIELQTKIKQIEDEIARLEKEKESDKVLNKTTQTISITNENKLRDIKEKIEVKKRELEDLQNRIARLDQEIKNKESLASPEIRQSYERQLQEINAQLQKITAQRNEAEIEIRLLEKVLDQIRESEKQHLTTCYVCGSHVDPSIWKVRIDVISKELQEKNSLYAGIKKEADELLSKKSEIEKKLKELDQISSEISKLKMSRSELENRIESVKSTIDDLERQRREMEERFNRNAEIYRVYDINDSINKRIEELKKKKDEYEYELAINGIPSTILNKISEKQKELQEVQKMVDDLEKEYMRRLTIAREEFVKIANYLLKELEFDLRAEIDENDRLVVKRNDATLELRKLSSSERTTLALILVLTALKSYFKTPFFIVDESFMTFDQRRFDKIVKYLNSITDYVIITKSDENIELLKETMEPLASS</sequence>
<feature type="binding site" evidence="6">
    <location>
        <position position="295"/>
    </location>
    <ligand>
        <name>Zn(2+)</name>
        <dbReference type="ChEBI" id="CHEBI:29105"/>
    </ligand>
</feature>
<keyword evidence="3 6" id="KW-0862">Zinc</keyword>
<dbReference type="Gene3D" id="3.40.50.300">
    <property type="entry name" value="P-loop containing nucleotide triphosphate hydrolases"/>
    <property type="match status" value="2"/>
</dbReference>
<reference evidence="10 11" key="2">
    <citation type="submission" date="2019-10" db="EMBL/GenBank/DDBJ databases">
        <title>Genome Sequences from Six Type Strain Members of the Archaeal Family Sulfolobaceae: Acidianus ambivalens, Acidianus infernus, Metallosphaera prunae, Stygiolobus azoricus, Sulfolobus metallicus, and Sulfurisphaera ohwakuensis.</title>
        <authorList>
            <person name="Counts J.A."/>
            <person name="Kelly R.M."/>
        </authorList>
    </citation>
    <scope>NUCLEOTIDE SEQUENCE [LARGE SCALE GENOMIC DNA]</scope>
    <source>
        <strain evidence="10 11">LEI 10</strain>
    </source>
</reference>
<reference evidence="9 12" key="1">
    <citation type="submission" date="2019-10" db="EMBL/GenBank/DDBJ databases">
        <title>Comparative genomics of sulfur disproportionating microorganisms.</title>
        <authorList>
            <person name="Ward L.M."/>
            <person name="Bertran E."/>
            <person name="Johnston D."/>
        </authorList>
    </citation>
    <scope>NUCLEOTIDE SEQUENCE [LARGE SCALE GENOMIC DNA]</scope>
    <source>
        <strain evidence="9 12">DSM 3772</strain>
    </source>
</reference>
<evidence type="ECO:0000313" key="12">
    <source>
        <dbReference type="Proteomes" id="UP000474054"/>
    </source>
</evidence>
<evidence type="ECO:0000256" key="4">
    <source>
        <dbReference type="ARBA" id="ARBA00022840"/>
    </source>
</evidence>
<evidence type="ECO:0000313" key="11">
    <source>
        <dbReference type="Proteomes" id="UP000426328"/>
    </source>
</evidence>
<dbReference type="GO" id="GO:0005524">
    <property type="term" value="F:ATP binding"/>
    <property type="evidence" value="ECO:0007669"/>
    <property type="project" value="UniProtKB-KW"/>
</dbReference>
<dbReference type="GO" id="GO:0046872">
    <property type="term" value="F:metal ion binding"/>
    <property type="evidence" value="ECO:0007669"/>
    <property type="project" value="UniProtKB-UniRule"/>
</dbReference>
<dbReference type="SUPFAM" id="SSF52540">
    <property type="entry name" value="P-loop containing nucleoside triphosphate hydrolases"/>
    <property type="match status" value="2"/>
</dbReference>
<dbReference type="Proteomes" id="UP000426328">
    <property type="component" value="Chromosome"/>
</dbReference>
<dbReference type="InterPro" id="IPR013134">
    <property type="entry name" value="Zn_hook_RAD50"/>
</dbReference>
<proteinExistence type="predicted"/>
<dbReference type="Gene3D" id="1.10.287.510">
    <property type="entry name" value="Helix hairpin bin"/>
    <property type="match status" value="1"/>
</dbReference>
<feature type="binding site" evidence="6">
    <location>
        <position position="292"/>
    </location>
    <ligand>
        <name>Zn(2+)</name>
        <dbReference type="ChEBI" id="CHEBI:29105"/>
    </ligand>
</feature>
<evidence type="ECO:0000313" key="9">
    <source>
        <dbReference type="EMBL" id="MQL55727.1"/>
    </source>
</evidence>
<dbReference type="PROSITE" id="PS51131">
    <property type="entry name" value="ZN_HOOK"/>
    <property type="match status" value="1"/>
</dbReference>
<keyword evidence="11" id="KW-1185">Reference proteome</keyword>
<dbReference type="KEGG" id="aamb:D1866_06595"/>
<accession>A0A650CV19</accession>
<dbReference type="InterPro" id="IPR027417">
    <property type="entry name" value="P-loop_NTPase"/>
</dbReference>
<evidence type="ECO:0000256" key="1">
    <source>
        <dbReference type="ARBA" id="ARBA00022723"/>
    </source>
</evidence>
<keyword evidence="2" id="KW-0547">Nucleotide-binding</keyword>
<keyword evidence="1 6" id="KW-0479">Metal-binding</keyword>
<dbReference type="EMBL" id="CP045482">
    <property type="protein sequence ID" value="QGR21700.1"/>
    <property type="molecule type" value="Genomic_DNA"/>
</dbReference>
<protein>
    <recommendedName>
        <fullName evidence="8">Zinc-hook domain-containing protein</fullName>
    </recommendedName>
</protein>
<dbReference type="PANTHER" id="PTHR32114:SF2">
    <property type="entry name" value="ABC TRANSPORTER ABCH.3"/>
    <property type="match status" value="1"/>
</dbReference>
<name>A0A650CV19_ACIAM</name>
<keyword evidence="4" id="KW-0067">ATP-binding</keyword>
<organism evidence="10 11">
    <name type="scientific">Acidianus ambivalens</name>
    <name type="common">Desulfurolobus ambivalens</name>
    <dbReference type="NCBI Taxonomy" id="2283"/>
    <lineage>
        <taxon>Archaea</taxon>
        <taxon>Thermoproteota</taxon>
        <taxon>Thermoprotei</taxon>
        <taxon>Sulfolobales</taxon>
        <taxon>Sulfolobaceae</taxon>
        <taxon>Acidianus</taxon>
    </lineage>
</organism>
<feature type="coiled-coil region" evidence="7">
    <location>
        <begin position="123"/>
        <end position="284"/>
    </location>
</feature>
<evidence type="ECO:0000256" key="5">
    <source>
        <dbReference type="ARBA" id="ARBA00023054"/>
    </source>
</evidence>
<evidence type="ECO:0000313" key="10">
    <source>
        <dbReference type="EMBL" id="QGR21700.1"/>
    </source>
</evidence>
<evidence type="ECO:0000259" key="8">
    <source>
        <dbReference type="PROSITE" id="PS51131"/>
    </source>
</evidence>
<keyword evidence="5 7" id="KW-0175">Coiled coil</keyword>
<dbReference type="GeneID" id="42779391"/>
<dbReference type="Proteomes" id="UP000474054">
    <property type="component" value="Unassembled WGS sequence"/>
</dbReference>